<dbReference type="Proteomes" id="UP000431269">
    <property type="component" value="Chromosome"/>
</dbReference>
<feature type="compositionally biased region" description="Pro residues" evidence="1">
    <location>
        <begin position="261"/>
        <end position="284"/>
    </location>
</feature>
<feature type="chain" id="PRO_5026257186" description="EF-hand domain-containing protein" evidence="2">
    <location>
        <begin position="21"/>
        <end position="284"/>
    </location>
</feature>
<feature type="compositionally biased region" description="Basic and acidic residues" evidence="1">
    <location>
        <begin position="229"/>
        <end position="260"/>
    </location>
</feature>
<evidence type="ECO:0008006" key="5">
    <source>
        <dbReference type="Google" id="ProtNLM"/>
    </source>
</evidence>
<gene>
    <name evidence="3" type="ORF">DSM104635_00829</name>
</gene>
<feature type="region of interest" description="Disordered" evidence="1">
    <location>
        <begin position="211"/>
        <end position="284"/>
    </location>
</feature>
<keyword evidence="4" id="KW-1185">Reference proteome</keyword>
<evidence type="ECO:0000313" key="4">
    <source>
        <dbReference type="Proteomes" id="UP000431269"/>
    </source>
</evidence>
<feature type="compositionally biased region" description="Basic and acidic residues" evidence="1">
    <location>
        <begin position="144"/>
        <end position="169"/>
    </location>
</feature>
<evidence type="ECO:0000256" key="2">
    <source>
        <dbReference type="SAM" id="SignalP"/>
    </source>
</evidence>
<name>A0A6I6MS89_9CAUL</name>
<sequence>MRLGLALGAAVIATTMVAYADSDNNNRRFVFHRGEPVNADTNNDGWLSRDEAGRDADRLFADLDRDNNDRLTDEDHELLGREVEAEVERAMEGVRIEMENLDLDVELEGLDEEIERSMVFINDQDCETTTETEDGQTRTTTVCRSEDDDRDERARDHADRARDRAERVRDRVERRVHVIRHGDGNVFVAPVPPVPPMPPMPAVPPVPHMPTFWMGGSDSDESDLNGDGWHSREEFRAQQLRHFDARDANGDGRVRYERPPEPPQPPQPPEPPQPPQPPEPPRRR</sequence>
<feature type="signal peptide" evidence="2">
    <location>
        <begin position="1"/>
        <end position="20"/>
    </location>
</feature>
<feature type="region of interest" description="Disordered" evidence="1">
    <location>
        <begin position="125"/>
        <end position="169"/>
    </location>
</feature>
<evidence type="ECO:0000313" key="3">
    <source>
        <dbReference type="EMBL" id="QGZ94013.1"/>
    </source>
</evidence>
<dbReference type="AlphaFoldDB" id="A0A6I6MS89"/>
<organism evidence="3 4">
    <name type="scientific">Terricaulis silvestris</name>
    <dbReference type="NCBI Taxonomy" id="2686094"/>
    <lineage>
        <taxon>Bacteria</taxon>
        <taxon>Pseudomonadati</taxon>
        <taxon>Pseudomonadota</taxon>
        <taxon>Alphaproteobacteria</taxon>
        <taxon>Caulobacterales</taxon>
        <taxon>Caulobacteraceae</taxon>
        <taxon>Terricaulis</taxon>
    </lineage>
</organism>
<dbReference type="KEGG" id="tsv:DSM104635_00829"/>
<proteinExistence type="predicted"/>
<dbReference type="RefSeq" id="WP_187448168.1">
    <property type="nucleotide sequence ID" value="NZ_CP047045.1"/>
</dbReference>
<protein>
    <recommendedName>
        <fullName evidence="5">EF-hand domain-containing protein</fullName>
    </recommendedName>
</protein>
<keyword evidence="2" id="KW-0732">Signal</keyword>
<accession>A0A6I6MS89</accession>
<reference evidence="4" key="1">
    <citation type="submission" date="2019-12" db="EMBL/GenBank/DDBJ databases">
        <title>Complete genome of Terracaulis silvestris 0127_4.</title>
        <authorList>
            <person name="Vieira S."/>
            <person name="Riedel T."/>
            <person name="Sproer C."/>
            <person name="Pascual J."/>
            <person name="Boedeker C."/>
            <person name="Overmann J."/>
        </authorList>
    </citation>
    <scope>NUCLEOTIDE SEQUENCE [LARGE SCALE GENOMIC DNA]</scope>
    <source>
        <strain evidence="4">0127_4</strain>
    </source>
</reference>
<dbReference type="EMBL" id="CP047045">
    <property type="protein sequence ID" value="QGZ94013.1"/>
    <property type="molecule type" value="Genomic_DNA"/>
</dbReference>
<evidence type="ECO:0000256" key="1">
    <source>
        <dbReference type="SAM" id="MobiDB-lite"/>
    </source>
</evidence>
<feature type="compositionally biased region" description="Acidic residues" evidence="1">
    <location>
        <begin position="125"/>
        <end position="134"/>
    </location>
</feature>